<evidence type="ECO:0000256" key="1">
    <source>
        <dbReference type="SAM" id="MobiDB-lite"/>
    </source>
</evidence>
<accession>A0A4Q4MMU4</accession>
<gene>
    <name evidence="2" type="ORF">AA0114_g3670</name>
</gene>
<reference evidence="3" key="1">
    <citation type="journal article" date="2019" name="bioRxiv">
        <title>Genomics, evolutionary history and diagnostics of the Alternaria alternata species group including apple and Asian pear pathotypes.</title>
        <authorList>
            <person name="Armitage A.D."/>
            <person name="Cockerton H.M."/>
            <person name="Sreenivasaprasad S."/>
            <person name="Woodhall J.W."/>
            <person name="Lane C.R."/>
            <person name="Harrison R.J."/>
            <person name="Clarkson J.P."/>
        </authorList>
    </citation>
    <scope>NUCLEOTIDE SEQUENCE [LARGE SCALE GENOMIC DNA]</scope>
    <source>
        <strain evidence="3">FERA 1082</strain>
    </source>
</reference>
<comment type="caution">
    <text evidence="2">The sequence shown here is derived from an EMBL/GenBank/DDBJ whole genome shotgun (WGS) entry which is preliminary data.</text>
</comment>
<evidence type="ECO:0000313" key="3">
    <source>
        <dbReference type="Proteomes" id="UP000292402"/>
    </source>
</evidence>
<dbReference type="Proteomes" id="UP000292402">
    <property type="component" value="Unassembled WGS sequence"/>
</dbReference>
<organism evidence="2 3">
    <name type="scientific">Alternaria tenuissima</name>
    <dbReference type="NCBI Taxonomy" id="119927"/>
    <lineage>
        <taxon>Eukaryota</taxon>
        <taxon>Fungi</taxon>
        <taxon>Dikarya</taxon>
        <taxon>Ascomycota</taxon>
        <taxon>Pezizomycotina</taxon>
        <taxon>Dothideomycetes</taxon>
        <taxon>Pleosporomycetidae</taxon>
        <taxon>Pleosporales</taxon>
        <taxon>Pleosporineae</taxon>
        <taxon>Pleosporaceae</taxon>
        <taxon>Alternaria</taxon>
        <taxon>Alternaria sect. Alternaria</taxon>
        <taxon>Alternaria alternata complex</taxon>
    </lineage>
</organism>
<sequence>MESYQNSNVMPALHFGPRMGPMQNFVNSTSQMTSGFYHDSTLQHPPALPTLLWNDPRVTYTPGHYTPRNLREDHLLQSNEYHRRRVEDVIKYSARFQWFHFRNVQEDDDLMYCFTPGPHFRLIDAWVEIFLTTPNCCLMIALEEVRVAFFEQTARVPNPVHMHRGPTVTSTAHSFKRKAAIAEDGLQIEWKYGVDNNVEERPTESRKRFRNDDTAPRIEQFLSSRSSSDLGRVLETVVSDTTTQHPTASQAATPHTPVASTTTVVAAPAVAAASQVQPTVPVTVTPATVAVQAPLADPIAAMMARFSTRNTVNVSGRGCKGVAMSRGQIRAHLEIEGRTLATLPSSANSDDRHEMRGVAPPRTVDPTLINCVTTAQEMLTFLPYQTVYYELWDRIRKSWSPKEVADFMSYARQLQSPRSYHRTAFHHNHDGRPADVPTHTFTTNVPSNMSTRGKTDKQAADRPLHDYFLYHLGDGVVNYPTGRDAQLLTYCVQHARNVSHDMNVRISEIVQYATRHGITVPAADLIQPDTNVVVEDTPSQAFLDTIDRDFVNRHGMRSGTV</sequence>
<dbReference type="AlphaFoldDB" id="A0A4Q4MMU4"/>
<name>A0A4Q4MMU4_9PLEO</name>
<feature type="compositionally biased region" description="Polar residues" evidence="1">
    <location>
        <begin position="439"/>
        <end position="452"/>
    </location>
</feature>
<dbReference type="EMBL" id="PDXA01000009">
    <property type="protein sequence ID" value="RYN54984.1"/>
    <property type="molecule type" value="Genomic_DNA"/>
</dbReference>
<feature type="region of interest" description="Disordered" evidence="1">
    <location>
        <begin position="430"/>
        <end position="456"/>
    </location>
</feature>
<proteinExistence type="predicted"/>
<protein>
    <submittedName>
        <fullName evidence="2">Uncharacterized protein</fullName>
    </submittedName>
</protein>
<evidence type="ECO:0000313" key="2">
    <source>
        <dbReference type="EMBL" id="RYN54984.1"/>
    </source>
</evidence>